<feature type="region of interest" description="Disordered" evidence="1">
    <location>
        <begin position="163"/>
        <end position="291"/>
    </location>
</feature>
<feature type="compositionally biased region" description="Low complexity" evidence="1">
    <location>
        <begin position="236"/>
        <end position="248"/>
    </location>
</feature>
<gene>
    <name evidence="2" type="ORF">HJG63_010061</name>
</gene>
<dbReference type="Proteomes" id="UP000593571">
    <property type="component" value="Unassembled WGS sequence"/>
</dbReference>
<reference evidence="2 3" key="1">
    <citation type="journal article" date="2020" name="Nature">
        <title>Six reference-quality genomes reveal evolution of bat adaptations.</title>
        <authorList>
            <person name="Jebb D."/>
            <person name="Huang Z."/>
            <person name="Pippel M."/>
            <person name="Hughes G.M."/>
            <person name="Lavrichenko K."/>
            <person name="Devanna P."/>
            <person name="Winkler S."/>
            <person name="Jermiin L.S."/>
            <person name="Skirmuntt E.C."/>
            <person name="Katzourakis A."/>
            <person name="Burkitt-Gray L."/>
            <person name="Ray D.A."/>
            <person name="Sullivan K.A.M."/>
            <person name="Roscito J.G."/>
            <person name="Kirilenko B.M."/>
            <person name="Davalos L.M."/>
            <person name="Corthals A.P."/>
            <person name="Power M.L."/>
            <person name="Jones G."/>
            <person name="Ransome R.D."/>
            <person name="Dechmann D.K.N."/>
            <person name="Locatelli A.G."/>
            <person name="Puechmaille S.J."/>
            <person name="Fedrigo O."/>
            <person name="Jarvis E.D."/>
            <person name="Hiller M."/>
            <person name="Vernes S.C."/>
            <person name="Myers E.W."/>
            <person name="Teeling E.C."/>
        </authorList>
    </citation>
    <scope>NUCLEOTIDE SEQUENCE [LARGE SCALE GENOMIC DNA]</scope>
    <source>
        <strain evidence="2">MRouAeg1</strain>
        <tissue evidence="2">Muscle</tissue>
    </source>
</reference>
<accession>A0A7J8JHU9</accession>
<proteinExistence type="predicted"/>
<organism evidence="2 3">
    <name type="scientific">Rousettus aegyptiacus</name>
    <name type="common">Egyptian fruit bat</name>
    <name type="synonym">Pteropus aegyptiacus</name>
    <dbReference type="NCBI Taxonomy" id="9407"/>
    <lineage>
        <taxon>Eukaryota</taxon>
        <taxon>Metazoa</taxon>
        <taxon>Chordata</taxon>
        <taxon>Craniata</taxon>
        <taxon>Vertebrata</taxon>
        <taxon>Euteleostomi</taxon>
        <taxon>Mammalia</taxon>
        <taxon>Eutheria</taxon>
        <taxon>Laurasiatheria</taxon>
        <taxon>Chiroptera</taxon>
        <taxon>Yinpterochiroptera</taxon>
        <taxon>Pteropodoidea</taxon>
        <taxon>Pteropodidae</taxon>
        <taxon>Rousettinae</taxon>
        <taxon>Rousettus</taxon>
    </lineage>
</organism>
<evidence type="ECO:0000256" key="1">
    <source>
        <dbReference type="SAM" id="MobiDB-lite"/>
    </source>
</evidence>
<comment type="caution">
    <text evidence="2">The sequence shown here is derived from an EMBL/GenBank/DDBJ whole genome shotgun (WGS) entry which is preliminary data.</text>
</comment>
<name>A0A7J8JHU9_ROUAE</name>
<keyword evidence="3" id="KW-1185">Reference proteome</keyword>
<dbReference type="EMBL" id="JACASE010000002">
    <property type="protein sequence ID" value="KAF6495652.1"/>
    <property type="molecule type" value="Genomic_DNA"/>
</dbReference>
<feature type="compositionally biased region" description="Polar residues" evidence="1">
    <location>
        <begin position="183"/>
        <end position="192"/>
    </location>
</feature>
<sequence length="406" mass="40791">MLSPYPAVQDLVLPEVGMGVSPGCPSGRQEGLPAPCRVWGQSLVTGLPFSPNRKGALLLGRGSLGVLYGWGQGLGLAAGVLTAGPTVRRGGLLYTPTAPIPSPRLDPLRPKSRGLGRGCPAPLRGMEGSCSSLPLEGPAWDTSGAVICIIFIKGWHLGGGTLPAPPHVRPGGRLTSGAGEQDAATSQGSWGTSVCPHAALPPPQDSPAPGEADGDRTGEQSCEDPGCTRLRGKALRGAPATPPARVGGPRPPVQLHRGPTGGSARALSTASPPGPLCSARPVAQGVEGRDGRSAARRSAAGCCHAHCAVCRPCLPAGQGHRSLQGAGGDRPLSLAPLCCAPRGGGSGSTDRPDDQWPLGGGVLLITAPCGACLGHPGAVICIIFFVEGGGTLPAPTSGQATYLWSR</sequence>
<dbReference type="AlphaFoldDB" id="A0A7J8JHU9"/>
<protein>
    <submittedName>
        <fullName evidence="2">Uncharacterized protein</fullName>
    </submittedName>
</protein>
<evidence type="ECO:0000313" key="3">
    <source>
        <dbReference type="Proteomes" id="UP000593571"/>
    </source>
</evidence>
<evidence type="ECO:0000313" key="2">
    <source>
        <dbReference type="EMBL" id="KAF6495652.1"/>
    </source>
</evidence>